<evidence type="ECO:0000256" key="2">
    <source>
        <dbReference type="ARBA" id="ARBA00022814"/>
    </source>
</evidence>
<dbReference type="RefSeq" id="WP_100265635.1">
    <property type="nucleotide sequence ID" value="NZ_CP018800.1"/>
</dbReference>
<comment type="similarity">
    <text evidence="1 6">Belongs to the NusB family.</text>
</comment>
<evidence type="ECO:0000256" key="1">
    <source>
        <dbReference type="ARBA" id="ARBA00005952"/>
    </source>
</evidence>
<dbReference type="OrthoDB" id="9789556at2"/>
<dbReference type="PANTHER" id="PTHR11078:SF3">
    <property type="entry name" value="ANTITERMINATION NUSB DOMAIN-CONTAINING PROTEIN"/>
    <property type="match status" value="1"/>
</dbReference>
<protein>
    <recommendedName>
        <fullName evidence="6">Transcription antitermination protein NusB</fullName>
    </recommendedName>
    <alternativeName>
        <fullName evidence="6">Antitermination factor NusB</fullName>
    </alternativeName>
</protein>
<dbReference type="GO" id="GO:0031564">
    <property type="term" value="P:transcription antitermination"/>
    <property type="evidence" value="ECO:0007669"/>
    <property type="project" value="UniProtKB-KW"/>
</dbReference>
<dbReference type="NCBIfam" id="TIGR01951">
    <property type="entry name" value="nusB"/>
    <property type="match status" value="1"/>
</dbReference>
<dbReference type="KEGG" id="mfn:Ga0123462_1401"/>
<reference evidence="8 9" key="1">
    <citation type="submission" date="2016-12" db="EMBL/GenBank/DDBJ databases">
        <title>Isolation and genomic insights into novel planktonic Zetaproteobacteria from stratified waters of the Chesapeake Bay.</title>
        <authorList>
            <person name="McAllister S.M."/>
            <person name="Kato S."/>
            <person name="Chan C.S."/>
            <person name="Chiu B.K."/>
            <person name="Field E.K."/>
        </authorList>
    </citation>
    <scope>NUCLEOTIDE SEQUENCE [LARGE SCALE GENOMIC DNA]</scope>
    <source>
        <strain evidence="8 9">CP-8</strain>
    </source>
</reference>
<feature type="domain" description="NusB/RsmB/TIM44" evidence="7">
    <location>
        <begin position="5"/>
        <end position="134"/>
    </location>
</feature>
<evidence type="ECO:0000313" key="9">
    <source>
        <dbReference type="Proteomes" id="UP000231637"/>
    </source>
</evidence>
<dbReference type="InterPro" id="IPR011605">
    <property type="entry name" value="NusB_fam"/>
</dbReference>
<sequence length="144" mass="16437">MANRHQARESALETFYAWHSAQQDGGMIPGLISSRLQHEERDDQDENYLRELVYGVTDNVDALDEIIKTAVRGRSLRSVASIELNVIRMAVWEMQNRLEIPYRVIINEALELTRDYAGESPRGFINGVLDNLAKQLRPNEAGVR</sequence>
<dbReference type="SUPFAM" id="SSF48013">
    <property type="entry name" value="NusB-like"/>
    <property type="match status" value="1"/>
</dbReference>
<evidence type="ECO:0000313" key="8">
    <source>
        <dbReference type="EMBL" id="ATX82264.1"/>
    </source>
</evidence>
<dbReference type="GO" id="GO:0005829">
    <property type="term" value="C:cytosol"/>
    <property type="evidence" value="ECO:0007669"/>
    <property type="project" value="TreeGrafter"/>
</dbReference>
<keyword evidence="3 6" id="KW-0694">RNA-binding</keyword>
<proteinExistence type="inferred from homology"/>
<dbReference type="HAMAP" id="MF_00073">
    <property type="entry name" value="NusB"/>
    <property type="match status" value="1"/>
</dbReference>
<dbReference type="InterPro" id="IPR006027">
    <property type="entry name" value="NusB_RsmB_TIM44"/>
</dbReference>
<evidence type="ECO:0000256" key="4">
    <source>
        <dbReference type="ARBA" id="ARBA00023015"/>
    </source>
</evidence>
<dbReference type="PANTHER" id="PTHR11078">
    <property type="entry name" value="N UTILIZATION SUBSTANCE PROTEIN B-RELATED"/>
    <property type="match status" value="1"/>
</dbReference>
<keyword evidence="2 6" id="KW-0889">Transcription antitermination</keyword>
<evidence type="ECO:0000256" key="6">
    <source>
        <dbReference type="HAMAP-Rule" id="MF_00073"/>
    </source>
</evidence>
<dbReference type="AlphaFoldDB" id="A0A2K8LBG1"/>
<evidence type="ECO:0000259" key="7">
    <source>
        <dbReference type="Pfam" id="PF01029"/>
    </source>
</evidence>
<keyword evidence="4 6" id="KW-0805">Transcription regulation</keyword>
<dbReference type="GO" id="GO:0003723">
    <property type="term" value="F:RNA binding"/>
    <property type="evidence" value="ECO:0007669"/>
    <property type="project" value="UniProtKB-UniRule"/>
</dbReference>
<dbReference type="Pfam" id="PF01029">
    <property type="entry name" value="NusB"/>
    <property type="match status" value="1"/>
</dbReference>
<keyword evidence="9" id="KW-1185">Reference proteome</keyword>
<dbReference type="Gene3D" id="1.10.940.10">
    <property type="entry name" value="NusB-like"/>
    <property type="match status" value="1"/>
</dbReference>
<name>A0A2K8LBG1_9PROT</name>
<evidence type="ECO:0000256" key="5">
    <source>
        <dbReference type="ARBA" id="ARBA00023163"/>
    </source>
</evidence>
<dbReference type="GO" id="GO:0006353">
    <property type="term" value="P:DNA-templated transcription termination"/>
    <property type="evidence" value="ECO:0007669"/>
    <property type="project" value="UniProtKB-UniRule"/>
</dbReference>
<evidence type="ECO:0000256" key="3">
    <source>
        <dbReference type="ARBA" id="ARBA00022884"/>
    </source>
</evidence>
<gene>
    <name evidence="6" type="primary">nusB</name>
    <name evidence="8" type="ORF">Ga0123462_1401</name>
</gene>
<keyword evidence="5 6" id="KW-0804">Transcription</keyword>
<dbReference type="InterPro" id="IPR035926">
    <property type="entry name" value="NusB-like_sf"/>
</dbReference>
<accession>A0A2K8LBG1</accession>
<dbReference type="EMBL" id="CP018800">
    <property type="protein sequence ID" value="ATX82264.1"/>
    <property type="molecule type" value="Genomic_DNA"/>
</dbReference>
<organism evidence="8 9">
    <name type="scientific">Mariprofundus ferrinatatus</name>
    <dbReference type="NCBI Taxonomy" id="1921087"/>
    <lineage>
        <taxon>Bacteria</taxon>
        <taxon>Pseudomonadati</taxon>
        <taxon>Pseudomonadota</taxon>
        <taxon>Candidatius Mariprofundia</taxon>
        <taxon>Mariprofundales</taxon>
        <taxon>Mariprofundaceae</taxon>
        <taxon>Mariprofundus</taxon>
    </lineage>
</organism>
<comment type="function">
    <text evidence="6">Involved in transcription antitermination. Required for transcription of ribosomal RNA (rRNA) genes. Binds specifically to the boxA antiterminator sequence of the ribosomal RNA (rrn) operons.</text>
</comment>
<dbReference type="Proteomes" id="UP000231637">
    <property type="component" value="Chromosome"/>
</dbReference>